<dbReference type="HOGENOM" id="CLU_056342_3_0_0"/>
<dbReference type="STRING" id="682795.AciX8_1775"/>
<dbReference type="SMART" id="SM00849">
    <property type="entry name" value="Lactamase_B"/>
    <property type="match status" value="1"/>
</dbReference>
<reference evidence="3 4" key="1">
    <citation type="submission" date="2011-11" db="EMBL/GenBank/DDBJ databases">
        <title>Complete sequence of Granulicella mallensis MP5ACTX8.</title>
        <authorList>
            <consortium name="US DOE Joint Genome Institute"/>
            <person name="Lucas S."/>
            <person name="Copeland A."/>
            <person name="Lapidus A."/>
            <person name="Cheng J.-F."/>
            <person name="Goodwin L."/>
            <person name="Pitluck S."/>
            <person name="Peters L."/>
            <person name="Lu M."/>
            <person name="Detter J.C."/>
            <person name="Han C."/>
            <person name="Tapia R."/>
            <person name="Land M."/>
            <person name="Hauser L."/>
            <person name="Kyrpides N."/>
            <person name="Ivanova N."/>
            <person name="Mikhailova N."/>
            <person name="Pagani I."/>
            <person name="Rawat S."/>
            <person name="Mannisto M."/>
            <person name="Haggblom M."/>
            <person name="Woyke T."/>
        </authorList>
    </citation>
    <scope>NUCLEOTIDE SEQUENCE [LARGE SCALE GENOMIC DNA]</scope>
    <source>
        <strain evidence="4">ATCC BAA-1857 / DSM 23137 / MP5ACTX8</strain>
    </source>
</reference>
<dbReference type="InterPro" id="IPR036866">
    <property type="entry name" value="RibonucZ/Hydroxyglut_hydro"/>
</dbReference>
<dbReference type="RefSeq" id="WP_014264992.1">
    <property type="nucleotide sequence ID" value="NC_016631.1"/>
</dbReference>
<dbReference type="Pfam" id="PF00753">
    <property type="entry name" value="Lactamase_B"/>
    <property type="match status" value="1"/>
</dbReference>
<sequence length="295" mass="32051">MLFEQVANSSIHALFNAEEMRATGDKANIVSHTLRSGITVLSGSGGNIAVLNGPDGKVMVDSGFATSQPEIETALSLISDEPVRSLVNTHWHFDHTDGNQWVYESGAVIIGHRNNRVRMQQEQAIPAFEVLLHPSSKSELPTIVFDNDLTLELNDERILLRGYAPAHTDSDISVYFERADVLHVGDTWLNGIYPFIDCDSGGNIDGVIAASLANLELAGPNTIVIPGHGAIGNRNDLLEFHEMLVGIQSRVAALKANGATLEAVIAARPTEPFDDKWGRSFIPPELFTENVYEGV</sequence>
<dbReference type="eggNOG" id="COG0491">
    <property type="taxonomic scope" value="Bacteria"/>
</dbReference>
<dbReference type="Proteomes" id="UP000007113">
    <property type="component" value="Chromosome"/>
</dbReference>
<dbReference type="AlphaFoldDB" id="G8NQG4"/>
<evidence type="ECO:0000313" key="4">
    <source>
        <dbReference type="Proteomes" id="UP000007113"/>
    </source>
</evidence>
<keyword evidence="4" id="KW-1185">Reference proteome</keyword>
<proteinExistence type="inferred from homology"/>
<dbReference type="InterPro" id="IPR050855">
    <property type="entry name" value="NDM-1-like"/>
</dbReference>
<dbReference type="GO" id="GO:0017001">
    <property type="term" value="P:antibiotic catabolic process"/>
    <property type="evidence" value="ECO:0007669"/>
    <property type="project" value="UniProtKB-ARBA"/>
</dbReference>
<evidence type="ECO:0000313" key="3">
    <source>
        <dbReference type="EMBL" id="AEU36113.1"/>
    </source>
</evidence>
<dbReference type="Gene3D" id="3.60.15.10">
    <property type="entry name" value="Ribonuclease Z/Hydroxyacylglutathione hydrolase-like"/>
    <property type="match status" value="1"/>
</dbReference>
<accession>G8NQG4</accession>
<dbReference type="PANTHER" id="PTHR42951">
    <property type="entry name" value="METALLO-BETA-LACTAMASE DOMAIN-CONTAINING"/>
    <property type="match status" value="1"/>
</dbReference>
<dbReference type="KEGG" id="gma:AciX8_1775"/>
<dbReference type="InterPro" id="IPR001279">
    <property type="entry name" value="Metallo-B-lactamas"/>
</dbReference>
<feature type="domain" description="Metallo-beta-lactamase" evidence="2">
    <location>
        <begin position="45"/>
        <end position="228"/>
    </location>
</feature>
<comment type="similarity">
    <text evidence="1">Belongs to the metallo-beta-lactamase superfamily. Class-B beta-lactamase family.</text>
</comment>
<dbReference type="EMBL" id="CP003130">
    <property type="protein sequence ID" value="AEU36113.1"/>
    <property type="molecule type" value="Genomic_DNA"/>
</dbReference>
<dbReference type="PANTHER" id="PTHR42951:SF4">
    <property type="entry name" value="ACYL-COENZYME A THIOESTERASE MBLAC2"/>
    <property type="match status" value="1"/>
</dbReference>
<protein>
    <submittedName>
        <fullName evidence="3">Beta-lactamase domain protein</fullName>
    </submittedName>
</protein>
<evidence type="ECO:0000256" key="1">
    <source>
        <dbReference type="ARBA" id="ARBA00005250"/>
    </source>
</evidence>
<dbReference type="SUPFAM" id="SSF56281">
    <property type="entry name" value="Metallo-hydrolase/oxidoreductase"/>
    <property type="match status" value="1"/>
</dbReference>
<dbReference type="CDD" id="cd16282">
    <property type="entry name" value="metallo-hydrolase-like_MBL-fold"/>
    <property type="match status" value="1"/>
</dbReference>
<name>G8NQG4_GRAMM</name>
<organism evidence="3 4">
    <name type="scientific">Granulicella mallensis (strain ATCC BAA-1857 / DSM 23137 / MP5ACTX8)</name>
    <dbReference type="NCBI Taxonomy" id="682795"/>
    <lineage>
        <taxon>Bacteria</taxon>
        <taxon>Pseudomonadati</taxon>
        <taxon>Acidobacteriota</taxon>
        <taxon>Terriglobia</taxon>
        <taxon>Terriglobales</taxon>
        <taxon>Acidobacteriaceae</taxon>
        <taxon>Granulicella</taxon>
    </lineage>
</organism>
<gene>
    <name evidence="3" type="ordered locus">AciX8_1775</name>
</gene>
<evidence type="ECO:0000259" key="2">
    <source>
        <dbReference type="SMART" id="SM00849"/>
    </source>
</evidence>